<dbReference type="InterPro" id="IPR039527">
    <property type="entry name" value="PIGG/GPI7"/>
</dbReference>
<feature type="transmembrane region" description="Helical" evidence="12">
    <location>
        <begin position="599"/>
        <end position="618"/>
    </location>
</feature>
<reference evidence="14 15" key="1">
    <citation type="submission" date="2016-03" db="EMBL/GenBank/DDBJ databases">
        <title>How can Kluyveromyces marxianus grow so fast - potential evolutionary course in Saccharomyces Complex revealed by comparative genomics.</title>
        <authorList>
            <person name="Mo W."/>
            <person name="Lu W."/>
            <person name="Yang X."/>
            <person name="Qi J."/>
            <person name="Lv H."/>
        </authorList>
    </citation>
    <scope>NUCLEOTIDE SEQUENCE [LARGE SCALE GENOMIC DNA]</scope>
    <source>
        <strain evidence="14 15">FIM1</strain>
    </source>
</reference>
<dbReference type="InterPro" id="IPR002591">
    <property type="entry name" value="Phosphodiest/P_Trfase"/>
</dbReference>
<name>A0ABX6EZB6_KLUMA</name>
<dbReference type="CDD" id="cd16024">
    <property type="entry name" value="GPI_EPT_2"/>
    <property type="match status" value="1"/>
</dbReference>
<dbReference type="PANTHER" id="PTHR23072">
    <property type="entry name" value="PHOSPHATIDYLINOSITOL GLYCAN-RELATED"/>
    <property type="match status" value="1"/>
</dbReference>
<dbReference type="Gene3D" id="3.40.720.10">
    <property type="entry name" value="Alkaline Phosphatase, subunit A"/>
    <property type="match status" value="1"/>
</dbReference>
<dbReference type="Proteomes" id="UP000422736">
    <property type="component" value="Chromosome 5"/>
</dbReference>
<protein>
    <recommendedName>
        <fullName evidence="4 12">GPI ethanolamine phosphate transferase 2</fullName>
    </recommendedName>
</protein>
<feature type="transmembrane region" description="Helical" evidence="12">
    <location>
        <begin position="630"/>
        <end position="651"/>
    </location>
</feature>
<keyword evidence="11" id="KW-0325">Glycoprotein</keyword>
<evidence type="ECO:0000256" key="10">
    <source>
        <dbReference type="ARBA" id="ARBA00023136"/>
    </source>
</evidence>
<evidence type="ECO:0000256" key="7">
    <source>
        <dbReference type="ARBA" id="ARBA00022692"/>
    </source>
</evidence>
<evidence type="ECO:0000256" key="11">
    <source>
        <dbReference type="ARBA" id="ARBA00023180"/>
    </source>
</evidence>
<proteinExistence type="inferred from homology"/>
<organism evidence="14 15">
    <name type="scientific">Kluyveromyces marxianus</name>
    <name type="common">Yeast</name>
    <name type="synonym">Candida kefyr</name>
    <dbReference type="NCBI Taxonomy" id="4911"/>
    <lineage>
        <taxon>Eukaryota</taxon>
        <taxon>Fungi</taxon>
        <taxon>Dikarya</taxon>
        <taxon>Ascomycota</taxon>
        <taxon>Saccharomycotina</taxon>
        <taxon>Saccharomycetes</taxon>
        <taxon>Saccharomycetales</taxon>
        <taxon>Saccharomycetaceae</taxon>
        <taxon>Kluyveromyces</taxon>
    </lineage>
</organism>
<dbReference type="GO" id="GO:0016740">
    <property type="term" value="F:transferase activity"/>
    <property type="evidence" value="ECO:0007669"/>
    <property type="project" value="UniProtKB-KW"/>
</dbReference>
<evidence type="ECO:0000256" key="12">
    <source>
        <dbReference type="RuleBase" id="RU367106"/>
    </source>
</evidence>
<keyword evidence="7 12" id="KW-0812">Transmembrane</keyword>
<evidence type="ECO:0000256" key="6">
    <source>
        <dbReference type="ARBA" id="ARBA00022679"/>
    </source>
</evidence>
<keyword evidence="6 12" id="KW-0808">Transferase</keyword>
<evidence type="ECO:0000256" key="5">
    <source>
        <dbReference type="ARBA" id="ARBA00022502"/>
    </source>
</evidence>
<keyword evidence="9 12" id="KW-1133">Transmembrane helix</keyword>
<evidence type="ECO:0000256" key="4">
    <source>
        <dbReference type="ARBA" id="ARBA00020830"/>
    </source>
</evidence>
<evidence type="ECO:0000256" key="3">
    <source>
        <dbReference type="ARBA" id="ARBA00005315"/>
    </source>
</evidence>
<keyword evidence="15" id="KW-1185">Reference proteome</keyword>
<keyword evidence="10 12" id="KW-0472">Membrane</keyword>
<comment type="similarity">
    <text evidence="3 12">Belongs to the PIGG/PIGN/PIGO family. PIGG subfamily.</text>
</comment>
<feature type="transmembrane region" description="Helical" evidence="12">
    <location>
        <begin position="396"/>
        <end position="419"/>
    </location>
</feature>
<feature type="transmembrane region" description="Helical" evidence="12">
    <location>
        <begin position="701"/>
        <end position="726"/>
    </location>
</feature>
<dbReference type="PANTHER" id="PTHR23072:SF0">
    <property type="entry name" value="GPI ETHANOLAMINE PHOSPHATE TRANSFERASE 2"/>
    <property type="match status" value="1"/>
</dbReference>
<feature type="transmembrane region" description="Helical" evidence="12">
    <location>
        <begin position="452"/>
        <end position="468"/>
    </location>
</feature>
<evidence type="ECO:0000259" key="13">
    <source>
        <dbReference type="Pfam" id="PF19316"/>
    </source>
</evidence>
<dbReference type="SUPFAM" id="SSF53649">
    <property type="entry name" value="Alkaline phosphatase-like"/>
    <property type="match status" value="1"/>
</dbReference>
<reference evidence="14 15" key="2">
    <citation type="submission" date="2019-11" db="EMBL/GenBank/DDBJ databases">
        <authorList>
            <person name="Lu H."/>
        </authorList>
    </citation>
    <scope>NUCLEOTIDE SEQUENCE [LARGE SCALE GENOMIC DNA]</scope>
    <source>
        <strain evidence="14 15">FIM1</strain>
    </source>
</reference>
<evidence type="ECO:0000256" key="9">
    <source>
        <dbReference type="ARBA" id="ARBA00022989"/>
    </source>
</evidence>
<feature type="transmembrane region" description="Helical" evidence="12">
    <location>
        <begin position="426"/>
        <end position="446"/>
    </location>
</feature>
<comment type="pathway">
    <text evidence="2 12">Glycolipid biosynthesis; glycosylphosphatidylinositol-anchor biosynthesis.</text>
</comment>
<dbReference type="Pfam" id="PF19316">
    <property type="entry name" value="PIGO_PIGG"/>
    <property type="match status" value="1"/>
</dbReference>
<keyword evidence="5 12" id="KW-0337">GPI-anchor biosynthesis</keyword>
<feature type="domain" description="GPI ethanolamine phosphate transferase 2 C-terminal" evidence="13">
    <location>
        <begin position="393"/>
        <end position="776"/>
    </location>
</feature>
<accession>A0ABX6EZB6</accession>
<evidence type="ECO:0000313" key="15">
    <source>
        <dbReference type="Proteomes" id="UP000422736"/>
    </source>
</evidence>
<keyword evidence="8 12" id="KW-0256">Endoplasmic reticulum</keyword>
<evidence type="ECO:0000313" key="14">
    <source>
        <dbReference type="EMBL" id="QGN16453.1"/>
    </source>
</evidence>
<feature type="transmembrane region" description="Helical" evidence="12">
    <location>
        <begin position="738"/>
        <end position="762"/>
    </location>
</feature>
<dbReference type="EMBL" id="CP015058">
    <property type="protein sequence ID" value="QGN16453.1"/>
    <property type="molecule type" value="Genomic_DNA"/>
</dbReference>
<evidence type="ECO:0000256" key="1">
    <source>
        <dbReference type="ARBA" id="ARBA00004477"/>
    </source>
</evidence>
<evidence type="ECO:0000256" key="8">
    <source>
        <dbReference type="ARBA" id="ARBA00022824"/>
    </source>
</evidence>
<dbReference type="Pfam" id="PF01663">
    <property type="entry name" value="Phosphodiest"/>
    <property type="match status" value="1"/>
</dbReference>
<gene>
    <name evidence="14" type="primary">LAS21</name>
    <name evidence="14" type="ORF">FIM1_3166</name>
</gene>
<evidence type="ECO:0000256" key="2">
    <source>
        <dbReference type="ARBA" id="ARBA00004687"/>
    </source>
</evidence>
<dbReference type="InterPro" id="IPR017850">
    <property type="entry name" value="Alkaline_phosphatase_core_sf"/>
</dbReference>
<comment type="function">
    <text evidence="12">Ethanolamine phosphate transferase involved in glycosylphosphatidylinositol-anchor biosynthesis. Transfers ethanolamine phosphate to the GPI second mannose.</text>
</comment>
<dbReference type="InterPro" id="IPR045687">
    <property type="entry name" value="PIGG/GPI7_C"/>
</dbReference>
<sequence>MSKLTYYILAALQLIAAFLFCAGFFPQKVVLKNDSEFIVEPKLQLESKPVFDKLIVVVIDALRSDFLFQKDSSGFDFVHELLNSGEAWGYTAYSNPPTVTLPRLKGITTGSAPNFLDAILNVAEDDTSSNLKEQDSLLKQFHTNNYKVNFFGDDTWLKLFPLEYFGEYEGTNSFFVSDFTEVDLNVTRHVPYQMDHQKEWDVLILHYLGLDHIGHKGGARSHFMAPKHKEMDSVIKQIYGKMSENTLMVVLGDHGMNDLGNHGGSSSGETSAAMAFLSKKLKKHDPPTGQKESILPITDIDPNYKYLQEIEQIDIVPTLSVLFNLPIPKNSMGVIIPEFLPFLPKSMAEIKLQDNYLQLTKLKPGYKASLAGKSPLELLVEMKDIQSSLAMAATNYNYTLLISGIGIMTLGTIYVVALCFGKTQEFIESTAVSILLGLSMFASSFVEEEHQIWWWVTVTVLFLMDISMKSKLSFLVGLRLIRGWNNSGQKYIYEHVIYSLLKSHTTVQWCLNVLTILSVGFPFLKNSDDVEKLISMITVSFLALSCMTYKACYAVVNRDNVPDALHKFVLKSCSTYLNDKNMVDIESEVSECLVPMARMFFLICAASAVIVTFSKYALSKGTNAQQKLLSIVKFILILQTTSANIPMFLILEILTTIIPQTSPVLSLCLQNLTFFQFGGTNSIATINLTNAYNGVNSNYNIYVVGVLMFLSNYAPSIYMALSFIPISDSKKLLKLKHYYITGVFLLIACTALRYHLFVWSVFSPKLCYYTAWSLFNFVTDLAVTLLQNI</sequence>
<comment type="subcellular location">
    <subcellularLocation>
        <location evidence="1 12">Endoplasmic reticulum membrane</location>
        <topology evidence="1 12">Multi-pass membrane protein</topology>
    </subcellularLocation>
</comment>
<dbReference type="InterPro" id="IPR037674">
    <property type="entry name" value="PIG-G_N"/>
</dbReference>
<feature type="transmembrane region" description="Helical" evidence="12">
    <location>
        <begin position="533"/>
        <end position="556"/>
    </location>
</feature>